<accession>A0A8J6FV03</accession>
<name>A0A8J6FV03_ELECQ</name>
<dbReference type="EMBL" id="WNTK01000001">
    <property type="protein sequence ID" value="KAG9493334.1"/>
    <property type="molecule type" value="Genomic_DNA"/>
</dbReference>
<dbReference type="Proteomes" id="UP000770717">
    <property type="component" value="Unassembled WGS sequence"/>
</dbReference>
<dbReference type="AlphaFoldDB" id="A0A8J6FV03"/>
<sequence length="67" mass="7771">MTCVAYAGCFYFKIIYTISHGKATSPQLYYLLCTTLIRTPFPIPIATEKQCFTPRDVSRYCLVYFKL</sequence>
<evidence type="ECO:0000313" key="2">
    <source>
        <dbReference type="Proteomes" id="UP000770717"/>
    </source>
</evidence>
<organism evidence="1 2">
    <name type="scientific">Eleutherodactylus coqui</name>
    <name type="common">Puerto Rican coqui</name>
    <dbReference type="NCBI Taxonomy" id="57060"/>
    <lineage>
        <taxon>Eukaryota</taxon>
        <taxon>Metazoa</taxon>
        <taxon>Chordata</taxon>
        <taxon>Craniata</taxon>
        <taxon>Vertebrata</taxon>
        <taxon>Euteleostomi</taxon>
        <taxon>Amphibia</taxon>
        <taxon>Batrachia</taxon>
        <taxon>Anura</taxon>
        <taxon>Neobatrachia</taxon>
        <taxon>Hyloidea</taxon>
        <taxon>Eleutherodactylidae</taxon>
        <taxon>Eleutherodactylinae</taxon>
        <taxon>Eleutherodactylus</taxon>
        <taxon>Eleutherodactylus</taxon>
    </lineage>
</organism>
<comment type="caution">
    <text evidence="1">The sequence shown here is derived from an EMBL/GenBank/DDBJ whole genome shotgun (WGS) entry which is preliminary data.</text>
</comment>
<gene>
    <name evidence="1" type="ORF">GDO78_001310</name>
</gene>
<reference evidence="1" key="1">
    <citation type="thesis" date="2020" institute="ProQuest LLC" country="789 East Eisenhower Parkway, Ann Arbor, MI, USA">
        <title>Comparative Genomics and Chromosome Evolution.</title>
        <authorList>
            <person name="Mudd A.B."/>
        </authorList>
    </citation>
    <scope>NUCLEOTIDE SEQUENCE</scope>
    <source>
        <strain evidence="1">HN-11 Male</strain>
        <tissue evidence="1">Kidney and liver</tissue>
    </source>
</reference>
<keyword evidence="2" id="KW-1185">Reference proteome</keyword>
<protein>
    <submittedName>
        <fullName evidence="1">Uncharacterized protein</fullName>
    </submittedName>
</protein>
<dbReference type="OrthoDB" id="10388938at2759"/>
<evidence type="ECO:0000313" key="1">
    <source>
        <dbReference type="EMBL" id="KAG9493334.1"/>
    </source>
</evidence>
<proteinExistence type="predicted"/>